<feature type="transmembrane region" description="Helical" evidence="4">
    <location>
        <begin position="1436"/>
        <end position="1459"/>
    </location>
</feature>
<proteinExistence type="predicted"/>
<dbReference type="PANTHER" id="PTHR45712:SF22">
    <property type="entry name" value="INSULIN-LIKE GROWTH FACTOR-BINDING PROTEIN COMPLEX ACID LABILE SUBUNIT"/>
    <property type="match status" value="1"/>
</dbReference>
<protein>
    <recommendedName>
        <fullName evidence="8">Chaoptin</fullName>
    </recommendedName>
</protein>
<dbReference type="SMART" id="SM00365">
    <property type="entry name" value="LRR_SD22"/>
    <property type="match status" value="11"/>
</dbReference>
<feature type="region of interest" description="Disordered" evidence="3">
    <location>
        <begin position="1552"/>
        <end position="1578"/>
    </location>
</feature>
<keyword evidence="4" id="KW-0812">Transmembrane</keyword>
<gene>
    <name evidence="6" type="ORF">GHT06_013512</name>
</gene>
<evidence type="ECO:0000256" key="3">
    <source>
        <dbReference type="SAM" id="MobiDB-lite"/>
    </source>
</evidence>
<sequence length="1591" mass="175969">MGKINNLFNTVQRIRFLVCVHILLNLASTRGDTPNPTNPFLNALPHLDNDDYTSDNPFEKPCTEAKRGLDLPCTCSSGPDNGTYINCDRMVFPGDFPVLPYRFRIHGFSQRLTGYQAFPAQLFTASDVPLKRLDLSQNGVVLITEKLLDGIGDTLEDINLSQNSLGDQLNPIFSTGEFHNLKQLKRIDLSDNDLKALDDFIFKGCDRLQELRLERNSLTRVPTGTLKEVKTLQRLNLEHNNIGAIGNEAFVLQTSLRSLNLSHNVIANIDMTALKGLSQLQKMDLSFNKISRLSERLFQDVPVLQDVDLSNNFLSSIPTSLTGLPSLKRLSLSANLIQNLDSGALGELPSLEYLDVSRNNIAELPNGTLSRMSRLKTLQFSVNTLRKVEDDAFRGLEQLEDLYLDDNGILVVPQSALRHVTKLRRLSLSFNRIAVVSGQLFGFTTELQHLSLSYNVIRELPEDAFLPIKLLRRLELRGNQLTAIQASTFRSLAPSLQELDLGRNRISELEALDLPQVQTLKLDHNNLTALKRGQFSKMTQLIALNVSHNGIDLVPNGIFRGLYRLRQIDLRSNNLATLAVGVFDGLANLRAVYLQDNLIQLIDSRTFSQLPQLRLLQLSRNQIAEIRTNAFDNLPQLRKIVLANNQLESVPKSLSRTTNASMPVEVLDLSANKLSTITARDFFYWSKLEYVSLARNKITSIDELAFQQQSSTLKTLDLSRNKLKMLPAGLVARAIKLRAIDVSRNLLDRVSPTAFHNSTQLQTINLSYNRLRSLPDNLFHGITRLHLNLEHNRLNSLPSSIFDRSKIHGLLSIHLGHNFFEEVPMDALQKQFFHLEYLNLASNRLRTIPEDSNILVTIKTLDLSVNPLTEESIHNVLSEPKKVKDLNMAATGISRIPVLETPFLRRLNLSSNKLDNLNETVFQRPTLLEMLDLSNNQILGSGSGLLNIWSRMIFLKKLILSGNPIGQIVKGDLSNLSSLETLELVDLASCTRIDSQAFSSLPNLRHLKLYGLPRLESLQSRNILQHITTLERVEIEITEPTLQDQLAPAFLPRIREINVHGRGVLRSISPATLAGLTSPRILFALHDTAVTSLPASLLFPVPMSTELTLDLSGTQLPVFSPQFLAAADNHRQFLELRGVRKNPIICDCNARPFRRWLKAHVPQKGFRSRRRPRQIQLDDSSSILVRVSASSSLLGRPTQSNGTVPLVTNNQQANDLVAFKFSNNEVEVKNTTLPSTQHPQSAQSSVTTSTEELPVTAVDGEVFVVTINYEDISNEDANDSSSSINDDLVLSLPQELADVRCSGPAALLGIRLIDMAEEDLSCDGLGRGEVVVPSSETENTLKDIDVIDVVVAARPSRPLFTPTYSSPVPSAPNITEGEPEIIWYNENEDTHVSSDSNVRNNIISKDRRYPEQKYGGNARAETASGPGSPGLHHMDAVIIGIVGGVVAFVALLIIIICLVRLRSAAPYRGGPMAGALAIRHDKCTCVGPNSGHPMLCHCLPGYPGHALHGPPSLQSLSGIPALPSLPLPLPPCAPPSSRGMAGRSSIYSVPVARKVGSPSQPHPGSALGLASRSSFYPPTPYYVTFPPESET</sequence>
<dbReference type="SMART" id="SM00369">
    <property type="entry name" value="LRR_TYP"/>
    <property type="match status" value="29"/>
</dbReference>
<feature type="region of interest" description="Disordered" evidence="3">
    <location>
        <begin position="1231"/>
        <end position="1251"/>
    </location>
</feature>
<dbReference type="InterPro" id="IPR003591">
    <property type="entry name" value="Leu-rich_rpt_typical-subtyp"/>
</dbReference>
<dbReference type="Gene3D" id="3.80.10.10">
    <property type="entry name" value="Ribonuclease Inhibitor"/>
    <property type="match status" value="6"/>
</dbReference>
<dbReference type="Proteomes" id="UP000820818">
    <property type="component" value="Linkage Group LG4"/>
</dbReference>
<dbReference type="EMBL" id="WJBH02000004">
    <property type="protein sequence ID" value="KAI9559515.1"/>
    <property type="molecule type" value="Genomic_DNA"/>
</dbReference>
<dbReference type="Pfam" id="PF13855">
    <property type="entry name" value="LRR_8"/>
    <property type="match status" value="8"/>
</dbReference>
<dbReference type="InterPro" id="IPR032675">
    <property type="entry name" value="LRR_dom_sf"/>
</dbReference>
<reference evidence="6 7" key="1">
    <citation type="submission" date="2022-05" db="EMBL/GenBank/DDBJ databases">
        <title>A multi-omics perspective on studying reproductive biology in Daphnia sinensis.</title>
        <authorList>
            <person name="Jia J."/>
        </authorList>
    </citation>
    <scope>NUCLEOTIDE SEQUENCE [LARGE SCALE GENOMIC DNA]</scope>
    <source>
        <strain evidence="6 7">WSL</strain>
    </source>
</reference>
<dbReference type="PANTHER" id="PTHR45712">
    <property type="entry name" value="AGAP008170-PA"/>
    <property type="match status" value="1"/>
</dbReference>
<comment type="caution">
    <text evidence="6">The sequence shown here is derived from an EMBL/GenBank/DDBJ whole genome shotgun (WGS) entry which is preliminary data.</text>
</comment>
<organism evidence="6 7">
    <name type="scientific">Daphnia sinensis</name>
    <dbReference type="NCBI Taxonomy" id="1820382"/>
    <lineage>
        <taxon>Eukaryota</taxon>
        <taxon>Metazoa</taxon>
        <taxon>Ecdysozoa</taxon>
        <taxon>Arthropoda</taxon>
        <taxon>Crustacea</taxon>
        <taxon>Branchiopoda</taxon>
        <taxon>Diplostraca</taxon>
        <taxon>Cladocera</taxon>
        <taxon>Anomopoda</taxon>
        <taxon>Daphniidae</taxon>
        <taxon>Daphnia</taxon>
        <taxon>Daphnia similis group</taxon>
    </lineage>
</organism>
<dbReference type="SUPFAM" id="SSF52058">
    <property type="entry name" value="L domain-like"/>
    <property type="match status" value="3"/>
</dbReference>
<evidence type="ECO:0008006" key="8">
    <source>
        <dbReference type="Google" id="ProtNLM"/>
    </source>
</evidence>
<keyword evidence="7" id="KW-1185">Reference proteome</keyword>
<evidence type="ECO:0000313" key="6">
    <source>
        <dbReference type="EMBL" id="KAI9559515.1"/>
    </source>
</evidence>
<feature type="signal peptide" evidence="5">
    <location>
        <begin position="1"/>
        <end position="31"/>
    </location>
</feature>
<evidence type="ECO:0000256" key="5">
    <source>
        <dbReference type="SAM" id="SignalP"/>
    </source>
</evidence>
<evidence type="ECO:0000256" key="1">
    <source>
        <dbReference type="ARBA" id="ARBA00022614"/>
    </source>
</evidence>
<feature type="chain" id="PRO_5042045225" description="Chaoptin" evidence="5">
    <location>
        <begin position="32"/>
        <end position="1591"/>
    </location>
</feature>
<keyword evidence="2" id="KW-0677">Repeat</keyword>
<keyword evidence="5" id="KW-0732">Signal</keyword>
<keyword evidence="4" id="KW-0472">Membrane</keyword>
<dbReference type="SMART" id="SM00364">
    <property type="entry name" value="LRR_BAC"/>
    <property type="match status" value="12"/>
</dbReference>
<dbReference type="SUPFAM" id="SSF52047">
    <property type="entry name" value="RNI-like"/>
    <property type="match status" value="1"/>
</dbReference>
<keyword evidence="1" id="KW-0433">Leucine-rich repeat</keyword>
<evidence type="ECO:0000256" key="4">
    <source>
        <dbReference type="SAM" id="Phobius"/>
    </source>
</evidence>
<keyword evidence="4" id="KW-1133">Transmembrane helix</keyword>
<evidence type="ECO:0000256" key="2">
    <source>
        <dbReference type="ARBA" id="ARBA00022737"/>
    </source>
</evidence>
<evidence type="ECO:0000313" key="7">
    <source>
        <dbReference type="Proteomes" id="UP000820818"/>
    </source>
</evidence>
<name>A0AAD5PY05_9CRUS</name>
<accession>A0AAD5PY05</accession>
<dbReference type="InterPro" id="IPR050333">
    <property type="entry name" value="SLRP"/>
</dbReference>
<dbReference type="PROSITE" id="PS51450">
    <property type="entry name" value="LRR"/>
    <property type="match status" value="8"/>
</dbReference>
<dbReference type="FunFam" id="3.80.10.10:FF:001164">
    <property type="entry name" value="GH01279p"/>
    <property type="match status" value="2"/>
</dbReference>
<dbReference type="InterPro" id="IPR001611">
    <property type="entry name" value="Leu-rich_rpt"/>
</dbReference>